<organism evidence="3 4">
    <name type="scientific">Flavobacterium circumlabens</name>
    <dbReference type="NCBI Taxonomy" id="2133765"/>
    <lineage>
        <taxon>Bacteria</taxon>
        <taxon>Pseudomonadati</taxon>
        <taxon>Bacteroidota</taxon>
        <taxon>Flavobacteriia</taxon>
        <taxon>Flavobacteriales</taxon>
        <taxon>Flavobacteriaceae</taxon>
        <taxon>Flavobacterium</taxon>
    </lineage>
</organism>
<reference evidence="3 4" key="1">
    <citation type="journal article" date="2018" name="Syst. Appl. Microbiol.">
        <title>Flavobacterium circumlabens sp. nov. and Flavobacterium cupreum sp. nov., two psychrotrophic species isolated from Antarctic environmental samples.</title>
        <authorList>
            <person name="Kralova S."/>
            <person name="Busse H.J."/>
            <person name="Svec P."/>
            <person name="Maslanova I."/>
            <person name="Stankova E."/>
            <person name="Bartak M."/>
            <person name="Sedlacek I."/>
        </authorList>
    </citation>
    <scope>NUCLEOTIDE SEQUENCE [LARGE SCALE GENOMIC DNA]</scope>
    <source>
        <strain evidence="3 4">CCM 8828</strain>
    </source>
</reference>
<dbReference type="NCBIfam" id="TIGR01168">
    <property type="entry name" value="YSIRK_signal"/>
    <property type="match status" value="1"/>
</dbReference>
<dbReference type="EMBL" id="QWDN01000487">
    <property type="protein sequence ID" value="TEB41174.1"/>
    <property type="molecule type" value="Genomic_DNA"/>
</dbReference>
<sequence length="35" mass="3829">MRKNKYSIRKFTVGVSSILIGASLIFGINSNEVDA</sequence>
<proteinExistence type="predicted"/>
<evidence type="ECO:0000256" key="1">
    <source>
        <dbReference type="SAM" id="Phobius"/>
    </source>
</evidence>
<gene>
    <name evidence="3" type="ORF">D0809_26865</name>
</gene>
<dbReference type="Pfam" id="PF04650">
    <property type="entry name" value="YSIRK_signal"/>
    <property type="match status" value="1"/>
</dbReference>
<feature type="transmembrane region" description="Helical" evidence="1">
    <location>
        <begin position="12"/>
        <end position="29"/>
    </location>
</feature>
<feature type="non-terminal residue" evidence="3">
    <location>
        <position position="35"/>
    </location>
</feature>
<dbReference type="Proteomes" id="UP000298340">
    <property type="component" value="Unassembled WGS sequence"/>
</dbReference>
<accession>A0A4Y7U4K7</accession>
<keyword evidence="1" id="KW-0472">Membrane</keyword>
<dbReference type="RefSeq" id="WP_134092425.1">
    <property type="nucleotide sequence ID" value="NZ_QWDN01000487.1"/>
</dbReference>
<evidence type="ECO:0000313" key="3">
    <source>
        <dbReference type="EMBL" id="TEB41174.1"/>
    </source>
</evidence>
<keyword evidence="1" id="KW-0812">Transmembrane</keyword>
<evidence type="ECO:0000259" key="2">
    <source>
        <dbReference type="Pfam" id="PF04650"/>
    </source>
</evidence>
<name>A0A4Y7U4K7_9FLAO</name>
<comment type="caution">
    <text evidence="3">The sequence shown here is derived from an EMBL/GenBank/DDBJ whole genome shotgun (WGS) entry which is preliminary data.</text>
</comment>
<keyword evidence="1" id="KW-1133">Transmembrane helix</keyword>
<protein>
    <submittedName>
        <fullName evidence="3">YSIRK-type signal peptide-containing protein</fullName>
    </submittedName>
</protein>
<dbReference type="InterPro" id="IPR005877">
    <property type="entry name" value="YSIRK_signal_dom"/>
</dbReference>
<dbReference type="AlphaFoldDB" id="A0A4Y7U4K7"/>
<evidence type="ECO:0000313" key="4">
    <source>
        <dbReference type="Proteomes" id="UP000298340"/>
    </source>
</evidence>
<feature type="domain" description="YSIRK Gram-positive signal peptide" evidence="2">
    <location>
        <begin position="2"/>
        <end position="26"/>
    </location>
</feature>